<sequence length="340" mass="37708">MQRRYSGANAAELLASETSSGRSRRNSASVAAPFSRARTSWTSRAIRAAISMLLTFFLLMEVSYHRGCAVSDAYSRATSQIGEVTLSVLTDLGTTHWLAFGSLTEALLAAKKPAVSLEPSVLAAAQAAKEMGRPSGIDYHVSSVEVAIEMVHLESTAFWNIVTGLEAKGMHVMYDPHRRLMQVYARIENPAPSWSEKAFPGSEPHTYGPGLPHANLWFLELQNDEYSTPEHVPERTFAASDIMPLRETTFLGRPVAVPHRSQRVAMQEHAVTLAEGAKIKTRAQCLDEWMVGVAFYEASLDRLTWWVVSVIVFVPMYVGVKQVVSWVHASKMYLEQDHKV</sequence>
<keyword evidence="1" id="KW-1133">Transmembrane helix</keyword>
<dbReference type="EMBL" id="JH767168">
    <property type="protein sequence ID" value="EQC31557.1"/>
    <property type="molecule type" value="Genomic_DNA"/>
</dbReference>
<keyword evidence="1" id="KW-0812">Transmembrane</keyword>
<dbReference type="OMA" id="HANLWFL"/>
<keyword evidence="3" id="KW-1185">Reference proteome</keyword>
<dbReference type="AlphaFoldDB" id="T0RNI9"/>
<organism evidence="2 3">
    <name type="scientific">Saprolegnia diclina (strain VS20)</name>
    <dbReference type="NCBI Taxonomy" id="1156394"/>
    <lineage>
        <taxon>Eukaryota</taxon>
        <taxon>Sar</taxon>
        <taxon>Stramenopiles</taxon>
        <taxon>Oomycota</taxon>
        <taxon>Saprolegniomycetes</taxon>
        <taxon>Saprolegniales</taxon>
        <taxon>Saprolegniaceae</taxon>
        <taxon>Saprolegnia</taxon>
    </lineage>
</organism>
<reference evidence="2 3" key="1">
    <citation type="submission" date="2012-04" db="EMBL/GenBank/DDBJ databases">
        <title>The Genome Sequence of Saprolegnia declina VS20.</title>
        <authorList>
            <consortium name="The Broad Institute Genome Sequencing Platform"/>
            <person name="Russ C."/>
            <person name="Nusbaum C."/>
            <person name="Tyler B."/>
            <person name="van West P."/>
            <person name="Dieguez-Uribeondo J."/>
            <person name="de Bruijn I."/>
            <person name="Tripathy S."/>
            <person name="Jiang R."/>
            <person name="Young S.K."/>
            <person name="Zeng Q."/>
            <person name="Gargeya S."/>
            <person name="Fitzgerald M."/>
            <person name="Haas B."/>
            <person name="Abouelleil A."/>
            <person name="Alvarado L."/>
            <person name="Arachchi H.M."/>
            <person name="Berlin A."/>
            <person name="Chapman S.B."/>
            <person name="Goldberg J."/>
            <person name="Griggs A."/>
            <person name="Gujja S."/>
            <person name="Hansen M."/>
            <person name="Howarth C."/>
            <person name="Imamovic A."/>
            <person name="Larimer J."/>
            <person name="McCowen C."/>
            <person name="Montmayeur A."/>
            <person name="Murphy C."/>
            <person name="Neiman D."/>
            <person name="Pearson M."/>
            <person name="Priest M."/>
            <person name="Roberts A."/>
            <person name="Saif S."/>
            <person name="Shea T."/>
            <person name="Sisk P."/>
            <person name="Sykes S."/>
            <person name="Wortman J."/>
            <person name="Nusbaum C."/>
            <person name="Birren B."/>
        </authorList>
    </citation>
    <scope>NUCLEOTIDE SEQUENCE [LARGE SCALE GENOMIC DNA]</scope>
    <source>
        <strain evidence="2 3">VS20</strain>
    </source>
</reference>
<gene>
    <name evidence="2" type="ORF">SDRG_10729</name>
</gene>
<dbReference type="Proteomes" id="UP000030762">
    <property type="component" value="Unassembled WGS sequence"/>
</dbReference>
<keyword evidence="1" id="KW-0472">Membrane</keyword>
<evidence type="ECO:0000313" key="2">
    <source>
        <dbReference type="EMBL" id="EQC31557.1"/>
    </source>
</evidence>
<evidence type="ECO:0000313" key="3">
    <source>
        <dbReference type="Proteomes" id="UP000030762"/>
    </source>
</evidence>
<dbReference type="InParanoid" id="T0RNI9"/>
<name>T0RNI9_SAPDV</name>
<dbReference type="VEuPathDB" id="FungiDB:SDRG_10729"/>
<dbReference type="OrthoDB" id="60719at2759"/>
<protein>
    <submittedName>
        <fullName evidence="2">Uncharacterized protein</fullName>
    </submittedName>
</protein>
<feature type="transmembrane region" description="Helical" evidence="1">
    <location>
        <begin position="303"/>
        <end position="324"/>
    </location>
</feature>
<evidence type="ECO:0000256" key="1">
    <source>
        <dbReference type="SAM" id="Phobius"/>
    </source>
</evidence>
<proteinExistence type="predicted"/>
<accession>T0RNI9</accession>
<dbReference type="RefSeq" id="XP_008614956.1">
    <property type="nucleotide sequence ID" value="XM_008616734.1"/>
</dbReference>
<dbReference type="GeneID" id="19951456"/>